<reference evidence="9 10" key="2">
    <citation type="submission" date="2019-01" db="EMBL/GenBank/DDBJ databases">
        <title>Tautonia sociabilis, a novel thermotolerant planctomycete of Isosphaeraceae family, isolated from a 4000 m deep subterranean habitat.</title>
        <authorList>
            <person name="Kovaleva O.L."/>
            <person name="Elcheninov A.G."/>
            <person name="Van Heerden E."/>
            <person name="Toshchakov S.V."/>
            <person name="Novikov A."/>
            <person name="Bonch-Osmolovskaya E.A."/>
            <person name="Kublanov I.V."/>
        </authorList>
    </citation>
    <scope>NUCLEOTIDE SEQUENCE [LARGE SCALE GENOMIC DNA]</scope>
    <source>
        <strain evidence="9 10">GM2012</strain>
    </source>
</reference>
<dbReference type="Gene3D" id="3.40.50.1970">
    <property type="match status" value="1"/>
</dbReference>
<reference evidence="9 10" key="1">
    <citation type="submission" date="2018-12" db="EMBL/GenBank/DDBJ databases">
        <authorList>
            <person name="Toschakov S.V."/>
        </authorList>
    </citation>
    <scope>NUCLEOTIDE SEQUENCE [LARGE SCALE GENOMIC DNA]</scope>
    <source>
        <strain evidence="9 10">GM2012</strain>
    </source>
</reference>
<dbReference type="InterPro" id="IPR050071">
    <property type="entry name" value="Dehydroquinate_synthase"/>
</dbReference>
<protein>
    <submittedName>
        <fullName evidence="9">3-dehydroquinate synthase</fullName>
        <ecNumber evidence="9">4.2.3.4</ecNumber>
    </submittedName>
</protein>
<dbReference type="NCBIfam" id="NF004852">
    <property type="entry name" value="PRK06203.1"/>
    <property type="match status" value="1"/>
</dbReference>
<proteinExistence type="predicted"/>
<dbReference type="OrthoDB" id="9806583at2"/>
<evidence type="ECO:0000256" key="2">
    <source>
        <dbReference type="ARBA" id="ARBA00022605"/>
    </source>
</evidence>
<dbReference type="Proteomes" id="UP000280296">
    <property type="component" value="Unassembled WGS sequence"/>
</dbReference>
<keyword evidence="5 9" id="KW-0456">Lyase</keyword>
<evidence type="ECO:0000256" key="4">
    <source>
        <dbReference type="ARBA" id="ARBA00023141"/>
    </source>
</evidence>
<dbReference type="Pfam" id="PF24621">
    <property type="entry name" value="DHQS_C"/>
    <property type="match status" value="1"/>
</dbReference>
<gene>
    <name evidence="9" type="ORF">TsocGM_15420</name>
</gene>
<comment type="caution">
    <text evidence="9">The sequence shown here is derived from an EMBL/GenBank/DDBJ whole genome shotgun (WGS) entry which is preliminary data.</text>
</comment>
<dbReference type="RefSeq" id="WP_126726355.1">
    <property type="nucleotide sequence ID" value="NZ_RYZH01000029.1"/>
</dbReference>
<sequence>MTTPTGSSEERLDVPFSAPFVHRLRFTRDVLGAEPEVLAELLEPSGDRPARVQFWVDGHVAEARPGLIEALGCFSERFADRLRVVGSPIVVPGGEAIKNDIQGLEGMLQAFNEADLDRRSYVVVIGGGAVLDAVGFAAAIAHRGIRLVRLPTTTLAQADSGVGVKNGVNLFGKKNWLGAFAVPWAVVNDETLLDSLPDRDYVSGFSEAVKVSLLKDPAAFDRICRDARRISRRDPEAAGPVIRDSVRMHLDHITRGGDPFEALEARPLDFGHWSAHKLEPLSGFSLRHGEAVAIGVAIDSVYSSIALGLDPSAADRVLRCLADLGLPLDDPALDDTDHLFLGLEEFRQHLGGRLTLTMIPGVGRPIDVHEVDYDAMRQAIATVRLRARSLGTPRVPRANPPLHARRCSKSAEQGRLGESRPGALLWSLREATR</sequence>
<evidence type="ECO:0000313" key="9">
    <source>
        <dbReference type="EMBL" id="RUL86872.1"/>
    </source>
</evidence>
<comment type="cofactor">
    <cofactor evidence="1">
        <name>NAD(+)</name>
        <dbReference type="ChEBI" id="CHEBI:57540"/>
    </cofactor>
</comment>
<feature type="domain" description="3-dehydroquinate synthase N-terminal" evidence="7">
    <location>
        <begin position="89"/>
        <end position="201"/>
    </location>
</feature>
<evidence type="ECO:0000259" key="8">
    <source>
        <dbReference type="Pfam" id="PF24621"/>
    </source>
</evidence>
<feature type="domain" description="3-dehydroquinate synthase C-terminal" evidence="8">
    <location>
        <begin position="204"/>
        <end position="329"/>
    </location>
</feature>
<keyword evidence="3" id="KW-0520">NAD</keyword>
<evidence type="ECO:0000256" key="5">
    <source>
        <dbReference type="ARBA" id="ARBA00023239"/>
    </source>
</evidence>
<dbReference type="Pfam" id="PF01761">
    <property type="entry name" value="DHQ_synthase"/>
    <property type="match status" value="1"/>
</dbReference>
<evidence type="ECO:0000259" key="7">
    <source>
        <dbReference type="Pfam" id="PF01761"/>
    </source>
</evidence>
<dbReference type="Gene3D" id="1.20.1090.10">
    <property type="entry name" value="Dehydroquinate synthase-like - alpha domain"/>
    <property type="match status" value="1"/>
</dbReference>
<keyword evidence="4" id="KW-0057">Aromatic amino acid biosynthesis</keyword>
<organism evidence="9 10">
    <name type="scientific">Tautonia sociabilis</name>
    <dbReference type="NCBI Taxonomy" id="2080755"/>
    <lineage>
        <taxon>Bacteria</taxon>
        <taxon>Pseudomonadati</taxon>
        <taxon>Planctomycetota</taxon>
        <taxon>Planctomycetia</taxon>
        <taxon>Isosphaerales</taxon>
        <taxon>Isosphaeraceae</taxon>
        <taxon>Tautonia</taxon>
    </lineage>
</organism>
<feature type="region of interest" description="Disordered" evidence="6">
    <location>
        <begin position="392"/>
        <end position="416"/>
    </location>
</feature>
<dbReference type="AlphaFoldDB" id="A0A432MIB5"/>
<dbReference type="PANTHER" id="PTHR43622">
    <property type="entry name" value="3-DEHYDROQUINATE SYNTHASE"/>
    <property type="match status" value="1"/>
</dbReference>
<evidence type="ECO:0000256" key="3">
    <source>
        <dbReference type="ARBA" id="ARBA00023027"/>
    </source>
</evidence>
<dbReference type="GO" id="GO:0009073">
    <property type="term" value="P:aromatic amino acid family biosynthetic process"/>
    <property type="evidence" value="ECO:0007669"/>
    <property type="project" value="UniProtKB-KW"/>
</dbReference>
<name>A0A432MIB5_9BACT</name>
<dbReference type="GO" id="GO:0003856">
    <property type="term" value="F:3-dehydroquinate synthase activity"/>
    <property type="evidence" value="ECO:0007669"/>
    <property type="project" value="UniProtKB-EC"/>
</dbReference>
<dbReference type="EMBL" id="RYZH01000029">
    <property type="protein sequence ID" value="RUL86872.1"/>
    <property type="molecule type" value="Genomic_DNA"/>
</dbReference>
<accession>A0A432MIB5</accession>
<dbReference type="EC" id="4.2.3.4" evidence="9"/>
<keyword evidence="2" id="KW-0028">Amino-acid biosynthesis</keyword>
<dbReference type="PANTHER" id="PTHR43622:SF7">
    <property type="entry name" value="3-DEHYDROQUINATE SYNTHASE, CHLOROPLASTIC"/>
    <property type="match status" value="1"/>
</dbReference>
<dbReference type="SUPFAM" id="SSF56796">
    <property type="entry name" value="Dehydroquinate synthase-like"/>
    <property type="match status" value="1"/>
</dbReference>
<dbReference type="CDD" id="cd08198">
    <property type="entry name" value="DHQS-like"/>
    <property type="match status" value="1"/>
</dbReference>
<evidence type="ECO:0000256" key="1">
    <source>
        <dbReference type="ARBA" id="ARBA00001911"/>
    </source>
</evidence>
<keyword evidence="10" id="KW-1185">Reference proteome</keyword>
<evidence type="ECO:0000313" key="10">
    <source>
        <dbReference type="Proteomes" id="UP000280296"/>
    </source>
</evidence>
<dbReference type="InterPro" id="IPR030960">
    <property type="entry name" value="DHQS/DOIS_N"/>
</dbReference>
<dbReference type="InterPro" id="IPR056179">
    <property type="entry name" value="DHQS_C"/>
</dbReference>
<evidence type="ECO:0000256" key="6">
    <source>
        <dbReference type="SAM" id="MobiDB-lite"/>
    </source>
</evidence>
<dbReference type="GO" id="GO:0008652">
    <property type="term" value="P:amino acid biosynthetic process"/>
    <property type="evidence" value="ECO:0007669"/>
    <property type="project" value="UniProtKB-KW"/>
</dbReference>